<name>A0A538TYG7_UNCEI</name>
<organism evidence="1 2">
    <name type="scientific">Eiseniibacteriota bacterium</name>
    <dbReference type="NCBI Taxonomy" id="2212470"/>
    <lineage>
        <taxon>Bacteria</taxon>
        <taxon>Candidatus Eiseniibacteriota</taxon>
    </lineage>
</organism>
<accession>A0A538TYG7</accession>
<evidence type="ECO:0008006" key="3">
    <source>
        <dbReference type="Google" id="ProtNLM"/>
    </source>
</evidence>
<evidence type="ECO:0000313" key="1">
    <source>
        <dbReference type="EMBL" id="TMQ68695.1"/>
    </source>
</evidence>
<comment type="caution">
    <text evidence="1">The sequence shown here is derived from an EMBL/GenBank/DDBJ whole genome shotgun (WGS) entry which is preliminary data.</text>
</comment>
<evidence type="ECO:0000313" key="2">
    <source>
        <dbReference type="Proteomes" id="UP000316609"/>
    </source>
</evidence>
<dbReference type="Proteomes" id="UP000316609">
    <property type="component" value="Unassembled WGS sequence"/>
</dbReference>
<reference evidence="1 2" key="1">
    <citation type="journal article" date="2019" name="Nat. Microbiol.">
        <title>Mediterranean grassland soil C-N compound turnover is dependent on rainfall and depth, and is mediated by genomically divergent microorganisms.</title>
        <authorList>
            <person name="Diamond S."/>
            <person name="Andeer P.F."/>
            <person name="Li Z."/>
            <person name="Crits-Christoph A."/>
            <person name="Burstein D."/>
            <person name="Anantharaman K."/>
            <person name="Lane K.R."/>
            <person name="Thomas B.C."/>
            <person name="Pan C."/>
            <person name="Northen T.R."/>
            <person name="Banfield J.F."/>
        </authorList>
    </citation>
    <scope>NUCLEOTIDE SEQUENCE [LARGE SCALE GENOMIC DNA]</scope>
    <source>
        <strain evidence="1">WS_8</strain>
    </source>
</reference>
<proteinExistence type="predicted"/>
<sequence>MALANLDLEQLRRKVLAAYRADDPTLGRFREYARRLRADVRPLRTYAVNAVSFVSADGGDNRLRLDPAAVELVRVVDSRGNQCALDAVPGTVTLQELEQRAVTGNPNVVMPLERLCSDLGKGLGDLSFIIRGLGQPGKSTGALRCYRDIVEWAVLYDLVANPSLQWGGDTILIRDGLLRTKSFKREVFPLIDKRLREAITLHARRNVTLSLVGVAKQSAVLGRLAVALELEATFHKPFPCYVRVPEDIEKECYNFDRTWLDTYETSEPDDDGQRLYQSLGRLFLVKFGDQSLDPVWPVDIAEWQVKEVEKILGQLTVDAQQGFPIPDYPMTIQRAHDFAKLTGLEVTILEDLLLEGMCENLSGDEADRLLRLKHLGRSLAALRYKEA</sequence>
<gene>
    <name evidence="1" type="ORF">E6K78_00205</name>
</gene>
<dbReference type="EMBL" id="VBOY01000005">
    <property type="protein sequence ID" value="TMQ68695.1"/>
    <property type="molecule type" value="Genomic_DNA"/>
</dbReference>
<dbReference type="AlphaFoldDB" id="A0A538TYG7"/>
<protein>
    <recommendedName>
        <fullName evidence="3">DNA double-strand break repair nuclease NurA</fullName>
    </recommendedName>
</protein>